<evidence type="ECO:0008006" key="2">
    <source>
        <dbReference type="Google" id="ProtNLM"/>
    </source>
</evidence>
<proteinExistence type="predicted"/>
<sequence length="462" mass="48024">MSSLCSGDITRFMKSRAIMGQYYPIQNCAVAQSPKLGNVLVVDAVNGNDSTGVVGGLPFKTVNAAVNSATPNTNQVIWVLPGIYNLTSPIVMPDGVSMRGLNVQSSIIQMTNVIADTTLLTMGSNSRIEDLTLNLTSTGHYTLIGIAFTGTTTATTKLRTCVLTVNNSTAPYTGTSEVTGIKASGTGALSPGSFAFNSLKGSTVNVYSNGGGNKRGVLVSSSNTITTRDLNVYVAAPADSRSAGSYVGIETNDPASTGSIQLRATTVGTFTSSISGTSSDILQTTPSSFVSPTYLLYPGIQIGPGTDLVTKNAGGKGFSSYVFSSTIFYGMKGTVGGPAGWLWPGTQTWNAGVFPDTGLPAAYYRVQQPFILGGMCMGLNLSCGNSNSVTALVQKTPVATGVRVDTSYSVTISGAAIVGTFYNGSVNFSVGDYIHVYFSYTTNNPNPSTNNAHDVTVQLDLF</sequence>
<name>A0A6C0CK03_9ZZZZ</name>
<reference evidence="1" key="1">
    <citation type="journal article" date="2020" name="Nature">
        <title>Giant virus diversity and host interactions through global metagenomics.</title>
        <authorList>
            <person name="Schulz F."/>
            <person name="Roux S."/>
            <person name="Paez-Espino D."/>
            <person name="Jungbluth S."/>
            <person name="Walsh D.A."/>
            <person name="Denef V.J."/>
            <person name="McMahon K.D."/>
            <person name="Konstantinidis K.T."/>
            <person name="Eloe-Fadrosh E.A."/>
            <person name="Kyrpides N.C."/>
            <person name="Woyke T."/>
        </authorList>
    </citation>
    <scope>NUCLEOTIDE SEQUENCE</scope>
    <source>
        <strain evidence="1">GVMAG-M-3300021137-6</strain>
    </source>
</reference>
<dbReference type="InterPro" id="IPR012334">
    <property type="entry name" value="Pectin_lyas_fold"/>
</dbReference>
<organism evidence="1">
    <name type="scientific">viral metagenome</name>
    <dbReference type="NCBI Taxonomy" id="1070528"/>
    <lineage>
        <taxon>unclassified sequences</taxon>
        <taxon>metagenomes</taxon>
        <taxon>organismal metagenomes</taxon>
    </lineage>
</organism>
<accession>A0A6C0CK03</accession>
<evidence type="ECO:0000313" key="1">
    <source>
        <dbReference type="EMBL" id="QHT03999.1"/>
    </source>
</evidence>
<protein>
    <recommendedName>
        <fullName evidence="2">DUF1565 domain-containing protein</fullName>
    </recommendedName>
</protein>
<dbReference type="AlphaFoldDB" id="A0A6C0CK03"/>
<dbReference type="Gene3D" id="2.160.20.10">
    <property type="entry name" value="Single-stranded right-handed beta-helix, Pectin lyase-like"/>
    <property type="match status" value="1"/>
</dbReference>
<dbReference type="EMBL" id="MN739421">
    <property type="protein sequence ID" value="QHT03999.1"/>
    <property type="molecule type" value="Genomic_DNA"/>
</dbReference>